<sequence length="357" mass="36557">MSTAKTAWMARLGMRHPIIQAPMAGTSTPALAAAVTEAGGLGSLGIGASGTEQARQQIVQTRALTSGAFNVNLFCHRPARADAQREAAWLAHLAPEFARFGAAPPATLNEIYATAVGNAALQAMLLQERPAVVSFHFGLPEQGFIDALRAAGVVTLASATSLDEARQVEQAGVDAIVAQGVEAGGHRGTFDPTQDRMMGTFALVRVLARNTALPVIAAGGIMDGEGIAAALGLGACAAQLGTAFILCPESSASPAYRAELRSERAHHTGITAAISGRPARGMVNRLHALGASHGQPLPDYPRVYDAGKALHQAASAQGSSDYAAHWAGQGAPLAREMPAAALVQTLAGELASAQAGR</sequence>
<evidence type="ECO:0000313" key="12">
    <source>
        <dbReference type="EMBL" id="SDY27524.1"/>
    </source>
</evidence>
<reference evidence="12 13" key="1">
    <citation type="submission" date="2016-10" db="EMBL/GenBank/DDBJ databases">
        <authorList>
            <person name="de Groot N.N."/>
        </authorList>
    </citation>
    <scope>NUCLEOTIDE SEQUENCE [LARGE SCALE GENOMIC DNA]</scope>
    <source>
        <strain evidence="12 13">LMG 24775</strain>
    </source>
</reference>
<gene>
    <name evidence="12" type="ORF">SAMN05421547_103340</name>
</gene>
<organism evidence="12 13">
    <name type="scientific">Delftia lacustris</name>
    <dbReference type="NCBI Taxonomy" id="558537"/>
    <lineage>
        <taxon>Bacteria</taxon>
        <taxon>Pseudomonadati</taxon>
        <taxon>Pseudomonadota</taxon>
        <taxon>Betaproteobacteria</taxon>
        <taxon>Burkholderiales</taxon>
        <taxon>Comamonadaceae</taxon>
        <taxon>Delftia</taxon>
    </lineage>
</organism>
<comment type="cofactor">
    <cofactor evidence="1">
        <name>FMN</name>
        <dbReference type="ChEBI" id="CHEBI:58210"/>
    </cofactor>
</comment>
<evidence type="ECO:0000256" key="1">
    <source>
        <dbReference type="ARBA" id="ARBA00001917"/>
    </source>
</evidence>
<evidence type="ECO:0000256" key="11">
    <source>
        <dbReference type="ARBA" id="ARBA00067136"/>
    </source>
</evidence>
<evidence type="ECO:0000256" key="3">
    <source>
        <dbReference type="ARBA" id="ARBA00022575"/>
    </source>
</evidence>
<keyword evidence="7" id="KW-0560">Oxidoreductase</keyword>
<keyword evidence="5" id="KW-0288">FMN</keyword>
<protein>
    <recommendedName>
        <fullName evidence="11">Nitronate monooxygenase</fullName>
    </recommendedName>
    <alternativeName>
        <fullName evidence="9">Propionate 3-nitronate monooxygenase</fullName>
    </alternativeName>
</protein>
<evidence type="ECO:0000256" key="8">
    <source>
        <dbReference type="ARBA" id="ARBA00023033"/>
    </source>
</evidence>
<dbReference type="Gene3D" id="3.20.20.70">
    <property type="entry name" value="Aldolase class I"/>
    <property type="match status" value="1"/>
</dbReference>
<dbReference type="RefSeq" id="WP_074921247.1">
    <property type="nucleotide sequence ID" value="NZ_CP141274.1"/>
</dbReference>
<dbReference type="FunFam" id="3.20.20.70:FF:000154">
    <property type="entry name" value="Probable nitronate monooxygenase"/>
    <property type="match status" value="1"/>
</dbReference>
<comment type="catalytic activity">
    <reaction evidence="10">
        <text>3 propionate 3-nitronate + 3 O2 + H2O = 3 3-oxopropanoate + 2 nitrate + nitrite + H2O2 + 3 H(+)</text>
        <dbReference type="Rhea" id="RHEA:57332"/>
        <dbReference type="ChEBI" id="CHEBI:15377"/>
        <dbReference type="ChEBI" id="CHEBI:15378"/>
        <dbReference type="ChEBI" id="CHEBI:15379"/>
        <dbReference type="ChEBI" id="CHEBI:16240"/>
        <dbReference type="ChEBI" id="CHEBI:16301"/>
        <dbReference type="ChEBI" id="CHEBI:17632"/>
        <dbReference type="ChEBI" id="CHEBI:33190"/>
        <dbReference type="ChEBI" id="CHEBI:136067"/>
    </reaction>
</comment>
<evidence type="ECO:0000256" key="9">
    <source>
        <dbReference type="ARBA" id="ARBA00031155"/>
    </source>
</evidence>
<dbReference type="Proteomes" id="UP000183417">
    <property type="component" value="Unassembled WGS sequence"/>
</dbReference>
<evidence type="ECO:0000256" key="2">
    <source>
        <dbReference type="ARBA" id="ARBA00009881"/>
    </source>
</evidence>
<evidence type="ECO:0000313" key="13">
    <source>
        <dbReference type="Proteomes" id="UP000183417"/>
    </source>
</evidence>
<keyword evidence="8 12" id="KW-0503">Monooxygenase</keyword>
<keyword evidence="4" id="KW-0285">Flavoprotein</keyword>
<dbReference type="EMBL" id="FNPE01000003">
    <property type="protein sequence ID" value="SDY27524.1"/>
    <property type="molecule type" value="Genomic_DNA"/>
</dbReference>
<evidence type="ECO:0000256" key="6">
    <source>
        <dbReference type="ARBA" id="ARBA00022741"/>
    </source>
</evidence>
<accession>A0A1H3IL23</accession>
<dbReference type="Pfam" id="PF03060">
    <property type="entry name" value="NMO"/>
    <property type="match status" value="1"/>
</dbReference>
<comment type="similarity">
    <text evidence="2">Belongs to the nitronate monooxygenase family. NMO class I subfamily.</text>
</comment>
<dbReference type="AlphaFoldDB" id="A0A1H3IL23"/>
<keyword evidence="3" id="KW-0216">Detoxification</keyword>
<evidence type="ECO:0000256" key="10">
    <source>
        <dbReference type="ARBA" id="ARBA00049401"/>
    </source>
</evidence>
<dbReference type="GeneID" id="94689577"/>
<dbReference type="InterPro" id="IPR004136">
    <property type="entry name" value="NMO"/>
</dbReference>
<evidence type="ECO:0000256" key="5">
    <source>
        <dbReference type="ARBA" id="ARBA00022643"/>
    </source>
</evidence>
<dbReference type="CDD" id="cd04730">
    <property type="entry name" value="NPD_like"/>
    <property type="match status" value="1"/>
</dbReference>
<dbReference type="GO" id="GO:0009636">
    <property type="term" value="P:response to toxic substance"/>
    <property type="evidence" value="ECO:0007669"/>
    <property type="project" value="UniProtKB-KW"/>
</dbReference>
<proteinExistence type="inferred from homology"/>
<name>A0A1H3IL23_9BURK</name>
<dbReference type="PANTHER" id="PTHR42747:SF3">
    <property type="entry name" value="NITRONATE MONOOXYGENASE-RELATED"/>
    <property type="match status" value="1"/>
</dbReference>
<evidence type="ECO:0000256" key="4">
    <source>
        <dbReference type="ARBA" id="ARBA00022630"/>
    </source>
</evidence>
<keyword evidence="6" id="KW-0547">Nucleotide-binding</keyword>
<dbReference type="PANTHER" id="PTHR42747">
    <property type="entry name" value="NITRONATE MONOOXYGENASE-RELATED"/>
    <property type="match status" value="1"/>
</dbReference>
<evidence type="ECO:0000256" key="7">
    <source>
        <dbReference type="ARBA" id="ARBA00023002"/>
    </source>
</evidence>
<dbReference type="InterPro" id="IPR013785">
    <property type="entry name" value="Aldolase_TIM"/>
</dbReference>
<dbReference type="GO" id="GO:0018580">
    <property type="term" value="F:nitronate monooxygenase activity"/>
    <property type="evidence" value="ECO:0007669"/>
    <property type="project" value="InterPro"/>
</dbReference>
<dbReference type="SUPFAM" id="SSF51412">
    <property type="entry name" value="Inosine monophosphate dehydrogenase (IMPDH)"/>
    <property type="match status" value="1"/>
</dbReference>
<dbReference type="GO" id="GO:0000166">
    <property type="term" value="F:nucleotide binding"/>
    <property type="evidence" value="ECO:0007669"/>
    <property type="project" value="UniProtKB-KW"/>
</dbReference>